<organism evidence="2 3">
    <name type="scientific">Selenomonas sputigena</name>
    <dbReference type="NCBI Taxonomy" id="69823"/>
    <lineage>
        <taxon>Bacteria</taxon>
        <taxon>Bacillati</taxon>
        <taxon>Bacillota</taxon>
        <taxon>Negativicutes</taxon>
        <taxon>Selenomonadales</taxon>
        <taxon>Selenomonadaceae</taxon>
        <taxon>Selenomonas</taxon>
    </lineage>
</organism>
<proteinExistence type="predicted"/>
<accession>A0ABV3X7R7</accession>
<dbReference type="EMBL" id="JARVLH010000006">
    <property type="protein sequence ID" value="MEX5285850.1"/>
    <property type="molecule type" value="Genomic_DNA"/>
</dbReference>
<evidence type="ECO:0000313" key="3">
    <source>
        <dbReference type="Proteomes" id="UP001559623"/>
    </source>
</evidence>
<reference evidence="2 3" key="1">
    <citation type="submission" date="2023-04" db="EMBL/GenBank/DDBJ databases">
        <title>Genome Sequence of Selenomonas sputigena ATCC 33150.</title>
        <authorList>
            <person name="Miller D.P."/>
            <person name="Anvari S."/>
            <person name="Polson S.W."/>
            <person name="Macdonald M."/>
            <person name="Mcdowell J.V."/>
        </authorList>
    </citation>
    <scope>NUCLEOTIDE SEQUENCE [LARGE SCALE GENOMIC DNA]</scope>
    <source>
        <strain evidence="2 3">ATCC 33150</strain>
    </source>
</reference>
<feature type="compositionally biased region" description="Basic and acidic residues" evidence="1">
    <location>
        <begin position="226"/>
        <end position="235"/>
    </location>
</feature>
<sequence>MAAFIGEAQDFGGAVLYNGYFCYPMMYQGERQVVFCRVRRDMNSNKLYVHEVFTEDEIKDNSFQTVAQSLNSKPHGGNVLYKSILTDFLNKDNTVSKMVDENGEPLRSVIDKAESFHQRAWVGSAADFDKFDLGYVGTGEGAQVHGWGLYFAQRREVAEGYRKKLSNSLTIIYDGKKQEDITGDIKDAIQPFSMQLKKPSDLKDVSDEHPSERKENEKGVSSQRIRVIDPGEGRKTPFLDHRLAGGLSVVKDCL</sequence>
<feature type="compositionally biased region" description="Basic and acidic residues" evidence="1">
    <location>
        <begin position="198"/>
        <end position="218"/>
    </location>
</feature>
<protein>
    <submittedName>
        <fullName evidence="2">Uncharacterized protein</fullName>
    </submittedName>
</protein>
<gene>
    <name evidence="2" type="ORF">QCO44_09435</name>
</gene>
<feature type="region of interest" description="Disordered" evidence="1">
    <location>
        <begin position="198"/>
        <end position="235"/>
    </location>
</feature>
<keyword evidence="3" id="KW-1185">Reference proteome</keyword>
<evidence type="ECO:0000313" key="2">
    <source>
        <dbReference type="EMBL" id="MEX5285850.1"/>
    </source>
</evidence>
<evidence type="ECO:0000256" key="1">
    <source>
        <dbReference type="SAM" id="MobiDB-lite"/>
    </source>
</evidence>
<comment type="caution">
    <text evidence="2">The sequence shown here is derived from an EMBL/GenBank/DDBJ whole genome shotgun (WGS) entry which is preliminary data.</text>
</comment>
<name>A0ABV3X7R7_9FIRM</name>
<dbReference type="Proteomes" id="UP001559623">
    <property type="component" value="Unassembled WGS sequence"/>
</dbReference>